<evidence type="ECO:0000313" key="2">
    <source>
        <dbReference type="Proteomes" id="UP000320055"/>
    </source>
</evidence>
<dbReference type="EMBL" id="CAACVJ010000667">
    <property type="protein sequence ID" value="VEP18141.1"/>
    <property type="molecule type" value="Genomic_DNA"/>
</dbReference>
<name>A0A563W375_9CYAN</name>
<proteinExistence type="predicted"/>
<accession>A0A563W375</accession>
<keyword evidence="2" id="KW-1185">Reference proteome</keyword>
<dbReference type="Proteomes" id="UP000320055">
    <property type="component" value="Unassembled WGS sequence"/>
</dbReference>
<dbReference type="AlphaFoldDB" id="A0A563W375"/>
<sequence>MTVKKQSYNSPLRRETLLQGCCAIPFILSLTGTPVLTKIGNLSFDKFISSERLRLKQTKLFLTS</sequence>
<organism evidence="1 2">
    <name type="scientific">Hyella patelloides LEGE 07179</name>
    <dbReference type="NCBI Taxonomy" id="945734"/>
    <lineage>
        <taxon>Bacteria</taxon>
        <taxon>Bacillati</taxon>
        <taxon>Cyanobacteriota</taxon>
        <taxon>Cyanophyceae</taxon>
        <taxon>Pleurocapsales</taxon>
        <taxon>Hyellaceae</taxon>
        <taxon>Hyella</taxon>
    </lineage>
</organism>
<gene>
    <name evidence="1" type="ORF">H1P_70024</name>
</gene>
<protein>
    <submittedName>
        <fullName evidence="1">Uncharacterized protein</fullName>
    </submittedName>
</protein>
<evidence type="ECO:0000313" key="1">
    <source>
        <dbReference type="EMBL" id="VEP18141.1"/>
    </source>
</evidence>
<reference evidence="1 2" key="1">
    <citation type="submission" date="2019-01" db="EMBL/GenBank/DDBJ databases">
        <authorList>
            <person name="Brito A."/>
        </authorList>
    </citation>
    <scope>NUCLEOTIDE SEQUENCE [LARGE SCALE GENOMIC DNA]</scope>
    <source>
        <strain evidence="1">1</strain>
    </source>
</reference>